<accession>A0ABV8NB15</accession>
<proteinExistence type="predicted"/>
<evidence type="ECO:0000313" key="4">
    <source>
        <dbReference type="Proteomes" id="UP001595871"/>
    </source>
</evidence>
<gene>
    <name evidence="3" type="ORF">ACFO3R_22615</name>
</gene>
<feature type="region of interest" description="Disordered" evidence="1">
    <location>
        <begin position="148"/>
        <end position="209"/>
    </location>
</feature>
<dbReference type="PROSITE" id="PS51257">
    <property type="entry name" value="PROKAR_LIPOPROTEIN"/>
    <property type="match status" value="1"/>
</dbReference>
<evidence type="ECO:0008006" key="5">
    <source>
        <dbReference type="Google" id="ProtNLM"/>
    </source>
</evidence>
<dbReference type="Proteomes" id="UP001595871">
    <property type="component" value="Unassembled WGS sequence"/>
</dbReference>
<keyword evidence="4" id="KW-1185">Reference proteome</keyword>
<feature type="compositionally biased region" description="Basic and acidic residues" evidence="1">
    <location>
        <begin position="156"/>
        <end position="166"/>
    </location>
</feature>
<comment type="caution">
    <text evidence="3">The sequence shown here is derived from an EMBL/GenBank/DDBJ whole genome shotgun (WGS) entry which is preliminary data.</text>
</comment>
<sequence>MRGSRVAALLSGLTAAATLAACGVPPSGVIEAGEPASGMFSPSPGPPSPAAAVLFFLRDDELTAYRRSAEAGDSEAVVRLLFEGPTASESATATTELPRLTDASRVTTGADGILSVQLPDRAAPLSRRAMLQLVCTVAQAAPSLPLPAGADAAADDAAHDDHDGERATGGAAPSSTVAGSVRVSGNGWTMTQSDDACPLAIRSQTQPET</sequence>
<name>A0ABV8NB15_9ACTN</name>
<dbReference type="EMBL" id="JBHSCF010000039">
    <property type="protein sequence ID" value="MFC4189154.1"/>
    <property type="molecule type" value="Genomic_DNA"/>
</dbReference>
<evidence type="ECO:0000256" key="2">
    <source>
        <dbReference type="SAM" id="SignalP"/>
    </source>
</evidence>
<organism evidence="3 4">
    <name type="scientific">Streptomyces flavovirens</name>
    <dbReference type="NCBI Taxonomy" id="52258"/>
    <lineage>
        <taxon>Bacteria</taxon>
        <taxon>Bacillati</taxon>
        <taxon>Actinomycetota</taxon>
        <taxon>Actinomycetes</taxon>
        <taxon>Kitasatosporales</taxon>
        <taxon>Streptomycetaceae</taxon>
        <taxon>Streptomyces</taxon>
    </lineage>
</organism>
<feature type="chain" id="PRO_5045731004" description="Lipoprotein" evidence="2">
    <location>
        <begin position="21"/>
        <end position="209"/>
    </location>
</feature>
<keyword evidence="2" id="KW-0732">Signal</keyword>
<protein>
    <recommendedName>
        <fullName evidence="5">Lipoprotein</fullName>
    </recommendedName>
</protein>
<evidence type="ECO:0000256" key="1">
    <source>
        <dbReference type="SAM" id="MobiDB-lite"/>
    </source>
</evidence>
<evidence type="ECO:0000313" key="3">
    <source>
        <dbReference type="EMBL" id="MFC4189154.1"/>
    </source>
</evidence>
<dbReference type="RefSeq" id="WP_200697333.1">
    <property type="nucleotide sequence ID" value="NZ_BAAAYA010000012.1"/>
</dbReference>
<reference evidence="4" key="1">
    <citation type="journal article" date="2019" name="Int. J. Syst. Evol. Microbiol.">
        <title>The Global Catalogue of Microorganisms (GCM) 10K type strain sequencing project: providing services to taxonomists for standard genome sequencing and annotation.</title>
        <authorList>
            <consortium name="The Broad Institute Genomics Platform"/>
            <consortium name="The Broad Institute Genome Sequencing Center for Infectious Disease"/>
            <person name="Wu L."/>
            <person name="Ma J."/>
        </authorList>
    </citation>
    <scope>NUCLEOTIDE SEQUENCE [LARGE SCALE GENOMIC DNA]</scope>
    <source>
        <strain evidence="4">CCM 3243</strain>
    </source>
</reference>
<feature type="signal peptide" evidence="2">
    <location>
        <begin position="1"/>
        <end position="20"/>
    </location>
</feature>